<evidence type="ECO:0000313" key="3">
    <source>
        <dbReference type="EMBL" id="CAD5116316.1"/>
    </source>
</evidence>
<feature type="region of interest" description="Disordered" evidence="1">
    <location>
        <begin position="791"/>
        <end position="813"/>
    </location>
</feature>
<dbReference type="InterPro" id="IPR008753">
    <property type="entry name" value="Peptidase_M13_N"/>
</dbReference>
<proteinExistence type="predicted"/>
<feature type="domain" description="Peptidase M13 N-terminal" evidence="2">
    <location>
        <begin position="51"/>
        <end position="366"/>
    </location>
</feature>
<organism evidence="3 4">
    <name type="scientific">Dimorphilus gyrociliatus</name>
    <dbReference type="NCBI Taxonomy" id="2664684"/>
    <lineage>
        <taxon>Eukaryota</taxon>
        <taxon>Metazoa</taxon>
        <taxon>Spiralia</taxon>
        <taxon>Lophotrochozoa</taxon>
        <taxon>Annelida</taxon>
        <taxon>Polychaeta</taxon>
        <taxon>Polychaeta incertae sedis</taxon>
        <taxon>Dinophilidae</taxon>
        <taxon>Dimorphilus</taxon>
    </lineage>
</organism>
<feature type="compositionally biased region" description="Basic and acidic residues" evidence="1">
    <location>
        <begin position="609"/>
        <end position="627"/>
    </location>
</feature>
<evidence type="ECO:0000259" key="2">
    <source>
        <dbReference type="Pfam" id="PF05649"/>
    </source>
</evidence>
<dbReference type="InterPro" id="IPR042089">
    <property type="entry name" value="Peptidase_M13_dom_2"/>
</dbReference>
<reference evidence="3 4" key="1">
    <citation type="submission" date="2020-08" db="EMBL/GenBank/DDBJ databases">
        <authorList>
            <person name="Hejnol A."/>
        </authorList>
    </citation>
    <scope>NUCLEOTIDE SEQUENCE [LARGE SCALE GENOMIC DNA]</scope>
</reference>
<sequence>MLKVKLEKVKKANSKWCKLLKTDDASNICSSEYCVKLAGSMLKLMNLNENPCTNFNYFSCGLSPFNGDSVNNVHVYNALKLALIEQELSENTTIFKQQQRFFHSCLKYFRKNESNHLKVLLDEIGVKYLTSEKWDTLNLKEVFRETLIKLHQLKIFVFFKLKLTKDRIEVYKDYLTLSNSFNEDNSIPLRNIASHFFYSLYPSLNSEHRSKIINSIFNIEKELLKFSKSNDKETEEPLRLDDIANKFNGLIDFQRLINNISPEIYEYIVFKDFYKIDKLIELIEKTPFEDLHNYLIFRASFELRHIIDFQRSFKAKYQTRCLHLTDQYFPYLFKYLFYKDTEQTTIKLDRDTINDIFNKIRGEVENVLGARVERFRYINVEIDFETVNLIERPFKKNLTFIQMIIHLREQRSFDMSYTNSSLQENDILLDDYEKKALLISPEAIAHFSPLNKLPVSLRYGYLGTLLAHHLIQSVLRENDSLFPEEKQCVVGQFKFNDNYNKNFIREALAFRLALRISQTVYEREMEENGSMNEERVIPDDPDAEIAKLRAVYQKLVDKNQELRKREFQEEDRLNGTSLSDTENVLKNEIDVPPSMIKIDNFLDRDPERIDDGFIDSHNHSPNKERSNLEVSNSNNTISKQKKLVTEALSQREGSNFCYFCYLSEWEQPSGYQHEIQEDDMDAEIVDWLEDALDETYGYNSDDDPMGISMDVRSYLKKLRQSCSLPSDFLKQCLVGGDEVENAGKKKSKKAAVAALTKDVTKKGAKQYSEMQELARQQEEYLRKSLTSSELRQSMTFKSPGGTVLSPGSERYQEMQDKFREQEEYYILNSSGSTPNRSSNLNLEDCNDEDSYTKEYIDESNNMSIIPNGSRGHRNSEDLSRKNEKHVKQSLTDFEIREKVRVKPPSPPSTGESLSPPPSDYTTSDIPTNKPKLSVKPRTRKGTYGIPVKPSSIPSVENLSDESQQDHSNSQDSLNSNSSSNRSLERDKHRSSLPNLKQSAQPSRLGAIRPRGIPKPSSASSLSKIPSGNASRLARPSKYGYVNSSKQTNDDTWNDGCY</sequence>
<feature type="compositionally biased region" description="Polar residues" evidence="1">
    <location>
        <begin position="1041"/>
        <end position="1050"/>
    </location>
</feature>
<feature type="compositionally biased region" description="Low complexity" evidence="1">
    <location>
        <begin position="1013"/>
        <end position="1026"/>
    </location>
</feature>
<protein>
    <submittedName>
        <fullName evidence="3">DgyrCDS5220</fullName>
    </submittedName>
</protein>
<feature type="region of interest" description="Disordered" evidence="1">
    <location>
        <begin position="609"/>
        <end position="634"/>
    </location>
</feature>
<dbReference type="InterPro" id="IPR024079">
    <property type="entry name" value="MetalloPept_cat_dom_sf"/>
</dbReference>
<evidence type="ECO:0000256" key="1">
    <source>
        <dbReference type="SAM" id="MobiDB-lite"/>
    </source>
</evidence>
<evidence type="ECO:0000313" key="4">
    <source>
        <dbReference type="Proteomes" id="UP000549394"/>
    </source>
</evidence>
<dbReference type="Pfam" id="PF05649">
    <property type="entry name" value="Peptidase_M13_N"/>
    <property type="match status" value="1"/>
</dbReference>
<dbReference type="Proteomes" id="UP000549394">
    <property type="component" value="Unassembled WGS sequence"/>
</dbReference>
<dbReference type="Gene3D" id="3.40.390.10">
    <property type="entry name" value="Collagenase (Catalytic Domain)"/>
    <property type="match status" value="1"/>
</dbReference>
<dbReference type="PANTHER" id="PTHR11733">
    <property type="entry name" value="ZINC METALLOPROTEASE FAMILY M13 NEPRILYSIN-RELATED"/>
    <property type="match status" value="1"/>
</dbReference>
<dbReference type="GO" id="GO:0016485">
    <property type="term" value="P:protein processing"/>
    <property type="evidence" value="ECO:0007669"/>
    <property type="project" value="TreeGrafter"/>
</dbReference>
<name>A0A7I8VJ80_9ANNE</name>
<gene>
    <name evidence="3" type="ORF">DGYR_LOCUS4953</name>
</gene>
<dbReference type="GO" id="GO:0004222">
    <property type="term" value="F:metalloendopeptidase activity"/>
    <property type="evidence" value="ECO:0007669"/>
    <property type="project" value="InterPro"/>
</dbReference>
<dbReference type="SUPFAM" id="SSF55486">
    <property type="entry name" value="Metalloproteases ('zincins'), catalytic domain"/>
    <property type="match status" value="1"/>
</dbReference>
<dbReference type="GO" id="GO:0005886">
    <property type="term" value="C:plasma membrane"/>
    <property type="evidence" value="ECO:0007669"/>
    <property type="project" value="TreeGrafter"/>
</dbReference>
<dbReference type="AlphaFoldDB" id="A0A7I8VJ80"/>
<keyword evidence="4" id="KW-1185">Reference proteome</keyword>
<dbReference type="InterPro" id="IPR000718">
    <property type="entry name" value="Peptidase_M13"/>
</dbReference>
<feature type="compositionally biased region" description="Low complexity" evidence="1">
    <location>
        <begin position="965"/>
        <end position="981"/>
    </location>
</feature>
<accession>A0A7I8VJ80</accession>
<dbReference type="PROSITE" id="PS51885">
    <property type="entry name" value="NEPRILYSIN"/>
    <property type="match status" value="1"/>
</dbReference>
<feature type="compositionally biased region" description="Polar residues" evidence="1">
    <location>
        <begin position="991"/>
        <end position="1001"/>
    </location>
</feature>
<feature type="region of interest" description="Disordered" evidence="1">
    <location>
        <begin position="857"/>
        <end position="1057"/>
    </location>
</feature>
<comment type="caution">
    <text evidence="3">The sequence shown here is derived from an EMBL/GenBank/DDBJ whole genome shotgun (WGS) entry which is preliminary data.</text>
</comment>
<dbReference type="PANTHER" id="PTHR11733:SF241">
    <property type="entry name" value="GH26575P-RELATED"/>
    <property type="match status" value="1"/>
</dbReference>
<dbReference type="EMBL" id="CAJFCJ010000006">
    <property type="protein sequence ID" value="CAD5116316.1"/>
    <property type="molecule type" value="Genomic_DNA"/>
</dbReference>
<dbReference type="Gene3D" id="1.10.1380.10">
    <property type="entry name" value="Neutral endopeptidase , domain2"/>
    <property type="match status" value="1"/>
</dbReference>